<dbReference type="AlphaFoldDB" id="A0A1B2DJT9"/>
<keyword evidence="1 4" id="KW-0808">Transferase</keyword>
<proteinExistence type="predicted"/>
<protein>
    <submittedName>
        <fullName evidence="4">GNAT family N-acetyltransferase</fullName>
    </submittedName>
</protein>
<keyword evidence="2" id="KW-0012">Acyltransferase</keyword>
<dbReference type="PANTHER" id="PTHR43877:SF2">
    <property type="entry name" value="AMINOALKYLPHOSPHONATE N-ACETYLTRANSFERASE-RELATED"/>
    <property type="match status" value="1"/>
</dbReference>
<organism evidence="4">
    <name type="scientific">Paenibacillus sp. BIHB 4019</name>
    <dbReference type="NCBI Taxonomy" id="1870819"/>
    <lineage>
        <taxon>Bacteria</taxon>
        <taxon>Bacillati</taxon>
        <taxon>Bacillota</taxon>
        <taxon>Bacilli</taxon>
        <taxon>Bacillales</taxon>
        <taxon>Paenibacillaceae</taxon>
        <taxon>Paenibacillus</taxon>
    </lineage>
</organism>
<dbReference type="Gene3D" id="3.40.630.30">
    <property type="match status" value="1"/>
</dbReference>
<dbReference type="CDD" id="cd04301">
    <property type="entry name" value="NAT_SF"/>
    <property type="match status" value="1"/>
</dbReference>
<evidence type="ECO:0000259" key="3">
    <source>
        <dbReference type="PROSITE" id="PS51186"/>
    </source>
</evidence>
<feature type="domain" description="N-acetyltransferase" evidence="3">
    <location>
        <begin position="4"/>
        <end position="151"/>
    </location>
</feature>
<dbReference type="InterPro" id="IPR016181">
    <property type="entry name" value="Acyl_CoA_acyltransferase"/>
</dbReference>
<dbReference type="EMBL" id="CP016808">
    <property type="protein sequence ID" value="ANY67994.1"/>
    <property type="molecule type" value="Genomic_DNA"/>
</dbReference>
<reference evidence="4" key="1">
    <citation type="submission" date="2016-08" db="EMBL/GenBank/DDBJ databases">
        <title>Complete Genome Seqeunce of Paenibacillus sp. BIHB 4019 from tea rhizoplane.</title>
        <authorList>
            <person name="Thakur R."/>
            <person name="Swarnkar M.K."/>
            <person name="Gulati A."/>
        </authorList>
    </citation>
    <scope>NUCLEOTIDE SEQUENCE [LARGE SCALE GENOMIC DNA]</scope>
    <source>
        <strain evidence="4">BIHB4019</strain>
    </source>
</reference>
<dbReference type="SUPFAM" id="SSF55729">
    <property type="entry name" value="Acyl-CoA N-acyltransferases (Nat)"/>
    <property type="match status" value="1"/>
</dbReference>
<dbReference type="RefSeq" id="WP_099519161.1">
    <property type="nucleotide sequence ID" value="NZ_CP016808.1"/>
</dbReference>
<sequence length="154" mass="17543">MKDISIRIVEPLDETLHQLIQLLDEELLERYPSEEVHGLDFTDPGITDTVFIVAFSGDEPVGCGAIRPLDAQYTELKRFFVHKGSRKRGIAAAMLSFLENEAQLRGFAGIRLETGPEQPESLKFYEKHGYVFIGKFGEYVDYELSMCYEKRFGA</sequence>
<evidence type="ECO:0000256" key="2">
    <source>
        <dbReference type="ARBA" id="ARBA00023315"/>
    </source>
</evidence>
<evidence type="ECO:0000313" key="4">
    <source>
        <dbReference type="EMBL" id="ANY67994.1"/>
    </source>
</evidence>
<name>A0A1B2DJT9_9BACL</name>
<gene>
    <name evidence="4" type="ORF">BBD42_17060</name>
</gene>
<evidence type="ECO:0000256" key="1">
    <source>
        <dbReference type="ARBA" id="ARBA00022679"/>
    </source>
</evidence>
<dbReference type="InterPro" id="IPR050832">
    <property type="entry name" value="Bact_Acetyltransf"/>
</dbReference>
<dbReference type="PROSITE" id="PS51186">
    <property type="entry name" value="GNAT"/>
    <property type="match status" value="1"/>
</dbReference>
<dbReference type="GO" id="GO:0016747">
    <property type="term" value="F:acyltransferase activity, transferring groups other than amino-acyl groups"/>
    <property type="evidence" value="ECO:0007669"/>
    <property type="project" value="InterPro"/>
</dbReference>
<accession>A0A1B2DJT9</accession>
<dbReference type="InterPro" id="IPR000182">
    <property type="entry name" value="GNAT_dom"/>
</dbReference>
<dbReference type="PANTHER" id="PTHR43877">
    <property type="entry name" value="AMINOALKYLPHOSPHONATE N-ACETYLTRANSFERASE-RELATED-RELATED"/>
    <property type="match status" value="1"/>
</dbReference>
<dbReference type="Pfam" id="PF00583">
    <property type="entry name" value="Acetyltransf_1"/>
    <property type="match status" value="1"/>
</dbReference>